<feature type="domain" description="Fe2OG dioxygenase" evidence="4">
    <location>
        <begin position="184"/>
        <end position="295"/>
    </location>
</feature>
<dbReference type="GO" id="GO:0017000">
    <property type="term" value="P:antibiotic biosynthetic process"/>
    <property type="evidence" value="ECO:0007669"/>
    <property type="project" value="UniProtKB-KW"/>
</dbReference>
<keyword evidence="6" id="KW-1185">Reference proteome</keyword>
<name>A0A9X1SUK6_9ACTN</name>
<proteinExistence type="inferred from homology"/>
<reference evidence="5" key="1">
    <citation type="submission" date="2021-11" db="EMBL/GenBank/DDBJ databases">
        <title>Streptomyces corallinus and Kineosporia corallina sp. nov., two new coral-derived marine actinobacteria.</title>
        <authorList>
            <person name="Buangrab K."/>
            <person name="Sutthacheep M."/>
            <person name="Yeemin T."/>
            <person name="Harunari E."/>
            <person name="Igarashi Y."/>
            <person name="Sripreechasak P."/>
            <person name="Kanchanasin P."/>
            <person name="Tanasupawat S."/>
            <person name="Phongsopitanun W."/>
        </authorList>
    </citation>
    <scope>NUCLEOTIDE SEQUENCE</scope>
    <source>
        <strain evidence="5">JCM 31032</strain>
    </source>
</reference>
<evidence type="ECO:0000313" key="5">
    <source>
        <dbReference type="EMBL" id="MCD5312536.1"/>
    </source>
</evidence>
<keyword evidence="2" id="KW-0045">Antibiotic biosynthesis</keyword>
<protein>
    <recommendedName>
        <fullName evidence="4">Fe2OG dioxygenase domain-containing protein</fullName>
    </recommendedName>
</protein>
<dbReference type="InterPro" id="IPR026992">
    <property type="entry name" value="DIOX_N"/>
</dbReference>
<keyword evidence="3" id="KW-0408">Iron</keyword>
<comment type="caution">
    <text evidence="5">The sequence shown here is derived from an EMBL/GenBank/DDBJ whole genome shotgun (WGS) entry which is preliminary data.</text>
</comment>
<evidence type="ECO:0000256" key="3">
    <source>
        <dbReference type="RuleBase" id="RU003682"/>
    </source>
</evidence>
<evidence type="ECO:0000313" key="6">
    <source>
        <dbReference type="Proteomes" id="UP001138997"/>
    </source>
</evidence>
<dbReference type="InterPro" id="IPR005123">
    <property type="entry name" value="Oxoglu/Fe-dep_dioxygenase_dom"/>
</dbReference>
<dbReference type="PRINTS" id="PR00682">
    <property type="entry name" value="IPNSYNTHASE"/>
</dbReference>
<organism evidence="5 6">
    <name type="scientific">Kineosporia babensis</name>
    <dbReference type="NCBI Taxonomy" id="499548"/>
    <lineage>
        <taxon>Bacteria</taxon>
        <taxon>Bacillati</taxon>
        <taxon>Actinomycetota</taxon>
        <taxon>Actinomycetes</taxon>
        <taxon>Kineosporiales</taxon>
        <taxon>Kineosporiaceae</taxon>
        <taxon>Kineosporia</taxon>
    </lineage>
</organism>
<dbReference type="Pfam" id="PF14226">
    <property type="entry name" value="DIOX_N"/>
    <property type="match status" value="1"/>
</dbReference>
<comment type="pathway">
    <text evidence="1">Antibiotic biosynthesis.</text>
</comment>
<dbReference type="GO" id="GO:0016491">
    <property type="term" value="F:oxidoreductase activity"/>
    <property type="evidence" value="ECO:0007669"/>
    <property type="project" value="UniProtKB-KW"/>
</dbReference>
<keyword evidence="3" id="KW-0560">Oxidoreductase</keyword>
<dbReference type="RefSeq" id="WP_231442864.1">
    <property type="nucleotide sequence ID" value="NZ_JAJOMB010000008.1"/>
</dbReference>
<dbReference type="Pfam" id="PF03171">
    <property type="entry name" value="2OG-FeII_Oxy"/>
    <property type="match status" value="1"/>
</dbReference>
<dbReference type="GO" id="GO:0046872">
    <property type="term" value="F:metal ion binding"/>
    <property type="evidence" value="ECO:0007669"/>
    <property type="project" value="UniProtKB-KW"/>
</dbReference>
<dbReference type="PANTHER" id="PTHR47990">
    <property type="entry name" value="2-OXOGLUTARATE (2OG) AND FE(II)-DEPENDENT OXYGENASE SUPERFAMILY PROTEIN-RELATED"/>
    <property type="match status" value="1"/>
</dbReference>
<sequence>MNTARTPDGPLDVPTIDLSRFREGSAAERAAVAAELDRAASTIGLMRVSGHRIDASVVAGLGAAMDGFFGLPMWQKKALRPASAEYNRGYTPPRAERLSLQPGASSPAEEFEAFNVGRSAEDFPGLGLDELQYAPNLWPLRPESFETGVMAWFGEAARVAREVTSVMAVALGLDEKFFAGYQDHALEVLRLNNYRVPAGETTTSGEPVGLGAHTDSGILTVLWADPDIRGLQVLDDSGVWHDVIASPGTLLVNLGDLLARWTNDRWISAQHRVLAPTDREGLLVRRRSAAFFHDGNADAVISVLPGCATGEEPVHYESVTVADHLAAKLHAPRTPLDERVPG</sequence>
<dbReference type="PROSITE" id="PS51471">
    <property type="entry name" value="FE2OG_OXY"/>
    <property type="match status" value="1"/>
</dbReference>
<gene>
    <name evidence="5" type="ORF">LR394_16635</name>
</gene>
<evidence type="ECO:0000256" key="1">
    <source>
        <dbReference type="ARBA" id="ARBA00004792"/>
    </source>
</evidence>
<dbReference type="EMBL" id="JAJOMB010000008">
    <property type="protein sequence ID" value="MCD5312536.1"/>
    <property type="molecule type" value="Genomic_DNA"/>
</dbReference>
<dbReference type="SUPFAM" id="SSF51197">
    <property type="entry name" value="Clavaminate synthase-like"/>
    <property type="match status" value="1"/>
</dbReference>
<evidence type="ECO:0000256" key="2">
    <source>
        <dbReference type="ARBA" id="ARBA00023194"/>
    </source>
</evidence>
<evidence type="ECO:0000259" key="4">
    <source>
        <dbReference type="PROSITE" id="PS51471"/>
    </source>
</evidence>
<dbReference type="InterPro" id="IPR044861">
    <property type="entry name" value="IPNS-like_FE2OG_OXY"/>
</dbReference>
<comment type="similarity">
    <text evidence="3">Belongs to the iron/ascorbate-dependent oxidoreductase family.</text>
</comment>
<dbReference type="AlphaFoldDB" id="A0A9X1SUK6"/>
<dbReference type="Gene3D" id="2.60.120.330">
    <property type="entry name" value="B-lactam Antibiotic, Isopenicillin N Synthase, Chain"/>
    <property type="match status" value="1"/>
</dbReference>
<dbReference type="Proteomes" id="UP001138997">
    <property type="component" value="Unassembled WGS sequence"/>
</dbReference>
<keyword evidence="3" id="KW-0479">Metal-binding</keyword>
<accession>A0A9X1SUK6</accession>
<dbReference type="InterPro" id="IPR027443">
    <property type="entry name" value="IPNS-like_sf"/>
</dbReference>
<dbReference type="InterPro" id="IPR050231">
    <property type="entry name" value="Iron_ascorbate_oxido_reductase"/>
</dbReference>